<evidence type="ECO:0000313" key="3">
    <source>
        <dbReference type="Proteomes" id="UP000625711"/>
    </source>
</evidence>
<proteinExistence type="predicted"/>
<reference evidence="2" key="1">
    <citation type="submission" date="2020-08" db="EMBL/GenBank/DDBJ databases">
        <title>Genome sequencing and assembly of the red palm weevil Rhynchophorus ferrugineus.</title>
        <authorList>
            <person name="Dias G.B."/>
            <person name="Bergman C.M."/>
            <person name="Manee M."/>
        </authorList>
    </citation>
    <scope>NUCLEOTIDE SEQUENCE</scope>
    <source>
        <strain evidence="2">AA-2017</strain>
        <tissue evidence="2">Whole larva</tissue>
    </source>
</reference>
<dbReference type="EMBL" id="JAACXV010000386">
    <property type="protein sequence ID" value="KAF7278807.1"/>
    <property type="molecule type" value="Genomic_DNA"/>
</dbReference>
<dbReference type="OrthoDB" id="2161974at2759"/>
<evidence type="ECO:0000259" key="1">
    <source>
        <dbReference type="Pfam" id="PF00307"/>
    </source>
</evidence>
<dbReference type="Pfam" id="PF00307">
    <property type="entry name" value="CH"/>
    <property type="match status" value="1"/>
</dbReference>
<feature type="domain" description="Calponin-homology (CH)" evidence="1">
    <location>
        <begin position="29"/>
        <end position="80"/>
    </location>
</feature>
<dbReference type="AlphaFoldDB" id="A0A834ICN0"/>
<comment type="caution">
    <text evidence="2">The sequence shown here is derived from an EMBL/GenBank/DDBJ whole genome shotgun (WGS) entry which is preliminary data.</text>
</comment>
<dbReference type="InterPro" id="IPR001715">
    <property type="entry name" value="CH_dom"/>
</dbReference>
<dbReference type="InterPro" id="IPR036872">
    <property type="entry name" value="CH_dom_sf"/>
</dbReference>
<sequence length="173" mass="20001">MFPGCIRAPRSVQGSTDDVSKQTKSIIQIYTDWANHYLEKARSKKRVNSLAIDCCDGVLLADVIESVTCQKIPDINRKPKTPSQMECELVDSKIRNHLLDRPDDSLFFLRKNVYEVGPKVHKSSRIKDLEIKGEKFVQVWLWCGRFVTRRPSQHKEGSLFARKRPDRFTPLNN</sequence>
<organism evidence="2 3">
    <name type="scientific">Rhynchophorus ferrugineus</name>
    <name type="common">Red palm weevil</name>
    <name type="synonym">Curculio ferrugineus</name>
    <dbReference type="NCBI Taxonomy" id="354439"/>
    <lineage>
        <taxon>Eukaryota</taxon>
        <taxon>Metazoa</taxon>
        <taxon>Ecdysozoa</taxon>
        <taxon>Arthropoda</taxon>
        <taxon>Hexapoda</taxon>
        <taxon>Insecta</taxon>
        <taxon>Pterygota</taxon>
        <taxon>Neoptera</taxon>
        <taxon>Endopterygota</taxon>
        <taxon>Coleoptera</taxon>
        <taxon>Polyphaga</taxon>
        <taxon>Cucujiformia</taxon>
        <taxon>Curculionidae</taxon>
        <taxon>Dryophthorinae</taxon>
        <taxon>Rhynchophorus</taxon>
    </lineage>
</organism>
<accession>A0A834ICN0</accession>
<dbReference type="Proteomes" id="UP000625711">
    <property type="component" value="Unassembled WGS sequence"/>
</dbReference>
<dbReference type="Gene3D" id="1.10.418.10">
    <property type="entry name" value="Calponin-like domain"/>
    <property type="match status" value="1"/>
</dbReference>
<keyword evidence="3" id="KW-1185">Reference proteome</keyword>
<gene>
    <name evidence="2" type="ORF">GWI33_007958</name>
</gene>
<name>A0A834ICN0_RHYFE</name>
<evidence type="ECO:0000313" key="2">
    <source>
        <dbReference type="EMBL" id="KAF7278807.1"/>
    </source>
</evidence>
<dbReference type="SUPFAM" id="SSF47576">
    <property type="entry name" value="Calponin-homology domain, CH-domain"/>
    <property type="match status" value="1"/>
</dbReference>
<protein>
    <recommendedName>
        <fullName evidence="1">Calponin-homology (CH) domain-containing protein</fullName>
    </recommendedName>
</protein>